<dbReference type="InterPro" id="IPR025602">
    <property type="entry name" value="BCP1_family"/>
</dbReference>
<feature type="region of interest" description="Disordered" evidence="2">
    <location>
        <begin position="1"/>
        <end position="91"/>
    </location>
</feature>
<feature type="compositionally biased region" description="Basic and acidic residues" evidence="2">
    <location>
        <begin position="45"/>
        <end position="66"/>
    </location>
</feature>
<dbReference type="PANTHER" id="PTHR13261">
    <property type="entry name" value="BRCA2 AND CDKN1A INTERACTING PROTEIN"/>
    <property type="match status" value="1"/>
</dbReference>
<evidence type="ECO:0000256" key="1">
    <source>
        <dbReference type="ARBA" id="ARBA00006781"/>
    </source>
</evidence>
<evidence type="ECO:0000256" key="2">
    <source>
        <dbReference type="SAM" id="MobiDB-lite"/>
    </source>
</evidence>
<sequence length="353" mass="40359">MSPASPCKKESASLFKEPPLKRQCLDTEPSQLVNQVECSLSTKPHTREIKSDPFMSDKAREPKDQVDPSNLNQSDDSNEDDSDGEKETVDVDFDFNDPKEIDFHGIKTLLQQTFVEEADRVDVSAFSDLIISQKSVGSTVKADGNVDPYALLTAINMTHHAELACVQHLREYLLEKSRKNTNAHATLERLFSNKNEHLAIVFNERLINMPPQISLPMFKMLAEELEWAQDEDQPFKFSHLIFISKVYKEVESTLDKEISTIDETEIQANGSMPAPQKKKKMKKSETPMFYFQPEDELIEKYAELSIDYKLAQKQSTDSRRAFHDLGIMPSRRILVVKMSKFCNIINDMEDMLA</sequence>
<reference evidence="3 4" key="1">
    <citation type="submission" date="2006-10" db="EMBL/GenBank/DDBJ databases">
        <title>The Genome Sequence of Batrachochytrium dendrobatidis JEL423.</title>
        <authorList>
            <consortium name="The Broad Institute Genome Sequencing Platform"/>
            <person name="Birren B."/>
            <person name="Lander E."/>
            <person name="Galagan J."/>
            <person name="Cuomo C."/>
            <person name="Devon K."/>
            <person name="Jaffe D."/>
            <person name="Butler J."/>
            <person name="Alvarez P."/>
            <person name="Gnerre S."/>
            <person name="Grabherr M."/>
            <person name="Kleber M."/>
            <person name="Mauceli E."/>
            <person name="Brockman W."/>
            <person name="Young S."/>
            <person name="LaButti K."/>
            <person name="Sykes S."/>
            <person name="DeCaprio D."/>
            <person name="Crawford M."/>
            <person name="Koehrsen M."/>
            <person name="Engels R."/>
            <person name="Montgomery P."/>
            <person name="Pearson M."/>
            <person name="Howarth C."/>
            <person name="Larson L."/>
            <person name="White J."/>
            <person name="O'Leary S."/>
            <person name="Kodira C."/>
            <person name="Zeng Q."/>
            <person name="Yandava C."/>
            <person name="Alvarado L."/>
            <person name="Longcore J."/>
            <person name="James T."/>
        </authorList>
    </citation>
    <scope>NUCLEOTIDE SEQUENCE [LARGE SCALE GENOMIC DNA]</scope>
    <source>
        <strain evidence="3 4">JEL423</strain>
    </source>
</reference>
<protein>
    <recommendedName>
        <fullName evidence="5">Protein BCP1</fullName>
    </recommendedName>
</protein>
<dbReference type="PIRSF" id="PIRSF028983">
    <property type="entry name" value="BCP1"/>
    <property type="match status" value="1"/>
</dbReference>
<dbReference type="OrthoDB" id="27543at2759"/>
<dbReference type="GO" id="GO:0005634">
    <property type="term" value="C:nucleus"/>
    <property type="evidence" value="ECO:0007669"/>
    <property type="project" value="TreeGrafter"/>
</dbReference>
<comment type="similarity">
    <text evidence="1">Belongs to the BCP1 family.</text>
</comment>
<dbReference type="EMBL" id="DS022306">
    <property type="protein sequence ID" value="OAJ41709.1"/>
    <property type="molecule type" value="Genomic_DNA"/>
</dbReference>
<organism evidence="3 4">
    <name type="scientific">Batrachochytrium dendrobatidis (strain JEL423)</name>
    <dbReference type="NCBI Taxonomy" id="403673"/>
    <lineage>
        <taxon>Eukaryota</taxon>
        <taxon>Fungi</taxon>
        <taxon>Fungi incertae sedis</taxon>
        <taxon>Chytridiomycota</taxon>
        <taxon>Chytridiomycota incertae sedis</taxon>
        <taxon>Chytridiomycetes</taxon>
        <taxon>Rhizophydiales</taxon>
        <taxon>Rhizophydiales incertae sedis</taxon>
        <taxon>Batrachochytrium</taxon>
    </lineage>
</organism>
<dbReference type="AlphaFoldDB" id="A0A177WNL6"/>
<name>A0A177WNL6_BATDL</name>
<feature type="compositionally biased region" description="Polar residues" evidence="2">
    <location>
        <begin position="28"/>
        <end position="43"/>
    </location>
</feature>
<dbReference type="eggNOG" id="KOG3034">
    <property type="taxonomic scope" value="Eukaryota"/>
</dbReference>
<evidence type="ECO:0008006" key="5">
    <source>
        <dbReference type="Google" id="ProtNLM"/>
    </source>
</evidence>
<accession>A0A177WNL6</accession>
<dbReference type="Pfam" id="PF13862">
    <property type="entry name" value="BCCIP"/>
    <property type="match status" value="1"/>
</dbReference>
<feature type="compositionally biased region" description="Acidic residues" evidence="2">
    <location>
        <begin position="76"/>
        <end position="91"/>
    </location>
</feature>
<dbReference type="Proteomes" id="UP000077115">
    <property type="component" value="Unassembled WGS sequence"/>
</dbReference>
<gene>
    <name evidence="3" type="ORF">BDEG_25266</name>
</gene>
<reference evidence="3 4" key="2">
    <citation type="submission" date="2016-05" db="EMBL/GenBank/DDBJ databases">
        <title>Lineage-specific infection strategies underlie the spectrum of fungal disease in amphibians.</title>
        <authorList>
            <person name="Cuomo C.A."/>
            <person name="Farrer R.A."/>
            <person name="James T."/>
            <person name="Longcore J."/>
            <person name="Birren B."/>
        </authorList>
    </citation>
    <scope>NUCLEOTIDE SEQUENCE [LARGE SCALE GENOMIC DNA]</scope>
    <source>
        <strain evidence="3 4">JEL423</strain>
    </source>
</reference>
<evidence type="ECO:0000313" key="4">
    <source>
        <dbReference type="Proteomes" id="UP000077115"/>
    </source>
</evidence>
<dbReference type="VEuPathDB" id="FungiDB:BDEG_25266"/>
<proteinExistence type="inferred from homology"/>
<evidence type="ECO:0000313" key="3">
    <source>
        <dbReference type="EMBL" id="OAJ41709.1"/>
    </source>
</evidence>
<dbReference type="PANTHER" id="PTHR13261:SF0">
    <property type="entry name" value="BRCA2 AND CDKN1A-INTERACTING PROTEIN"/>
    <property type="match status" value="1"/>
</dbReference>
<dbReference type="STRING" id="403673.A0A177WNL6"/>